<evidence type="ECO:0000313" key="3">
    <source>
        <dbReference type="Proteomes" id="UP000653056"/>
    </source>
</evidence>
<evidence type="ECO:0000256" key="1">
    <source>
        <dbReference type="SAM" id="SignalP"/>
    </source>
</evidence>
<dbReference type="EMBL" id="BMXS01000020">
    <property type="protein sequence ID" value="GGY02816.1"/>
    <property type="molecule type" value="Genomic_DNA"/>
</dbReference>
<feature type="chain" id="PRO_5047124423" description="Lipoprotein" evidence="1">
    <location>
        <begin position="30"/>
        <end position="133"/>
    </location>
</feature>
<protein>
    <recommendedName>
        <fullName evidence="4">Lipoprotein</fullName>
    </recommendedName>
</protein>
<organism evidence="2 3">
    <name type="scientific">Litchfieldella qijiaojingensis</name>
    <dbReference type="NCBI Taxonomy" id="980347"/>
    <lineage>
        <taxon>Bacteria</taxon>
        <taxon>Pseudomonadati</taxon>
        <taxon>Pseudomonadota</taxon>
        <taxon>Gammaproteobacteria</taxon>
        <taxon>Oceanospirillales</taxon>
        <taxon>Halomonadaceae</taxon>
        <taxon>Litchfieldella</taxon>
    </lineage>
</organism>
<feature type="signal peptide" evidence="1">
    <location>
        <begin position="1"/>
        <end position="29"/>
    </location>
</feature>
<evidence type="ECO:0000313" key="2">
    <source>
        <dbReference type="EMBL" id="GGY02816.1"/>
    </source>
</evidence>
<sequence>MVALHMLRSLPLLAMLVLLGACASGPRFATLDARVVPTTPLELPADAELRVTLEDVSQATVIAESIYTRLDAGPYDVALRYDANAIDDDHAYVLRAQVRADGRSTHVSPEPVPVLTGDVPPGVIEIPLETMNH</sequence>
<proteinExistence type="predicted"/>
<reference evidence="3" key="1">
    <citation type="journal article" date="2019" name="Int. J. Syst. Evol. Microbiol.">
        <title>The Global Catalogue of Microorganisms (GCM) 10K type strain sequencing project: providing services to taxonomists for standard genome sequencing and annotation.</title>
        <authorList>
            <consortium name="The Broad Institute Genomics Platform"/>
            <consortium name="The Broad Institute Genome Sequencing Center for Infectious Disease"/>
            <person name="Wu L."/>
            <person name="Ma J."/>
        </authorList>
    </citation>
    <scope>NUCLEOTIDE SEQUENCE [LARGE SCALE GENOMIC DNA]</scope>
    <source>
        <strain evidence="3">KCTC 22228</strain>
    </source>
</reference>
<keyword evidence="1" id="KW-0732">Signal</keyword>
<name>A0ABQ2Z2I3_9GAMM</name>
<accession>A0ABQ2Z2I3</accession>
<dbReference type="Pfam" id="PF09619">
    <property type="entry name" value="YscW"/>
    <property type="match status" value="1"/>
</dbReference>
<gene>
    <name evidence="2" type="ORF">GCM10007160_33280</name>
</gene>
<dbReference type="Proteomes" id="UP000653056">
    <property type="component" value="Unassembled WGS sequence"/>
</dbReference>
<keyword evidence="3" id="KW-1185">Reference proteome</keyword>
<dbReference type="InterPro" id="IPR039366">
    <property type="entry name" value="Pilotin"/>
</dbReference>
<comment type="caution">
    <text evidence="2">The sequence shown here is derived from an EMBL/GenBank/DDBJ whole genome shotgun (WGS) entry which is preliminary data.</text>
</comment>
<evidence type="ECO:0008006" key="4">
    <source>
        <dbReference type="Google" id="ProtNLM"/>
    </source>
</evidence>